<dbReference type="GO" id="GO:0005509">
    <property type="term" value="F:calcium ion binding"/>
    <property type="evidence" value="ECO:0007669"/>
    <property type="project" value="InterPro"/>
</dbReference>
<evidence type="ECO:0000256" key="9">
    <source>
        <dbReference type="ARBA" id="ARBA00022490"/>
    </source>
</evidence>
<evidence type="ECO:0000313" key="19">
    <source>
        <dbReference type="RefSeq" id="XP_019621469.1"/>
    </source>
</evidence>
<evidence type="ECO:0000256" key="3">
    <source>
        <dbReference type="ARBA" id="ARBA00001936"/>
    </source>
</evidence>
<evidence type="ECO:0000313" key="21">
    <source>
        <dbReference type="RefSeq" id="XP_019621472.1"/>
    </source>
</evidence>
<evidence type="ECO:0000256" key="4">
    <source>
        <dbReference type="ARBA" id="ARBA00001946"/>
    </source>
</evidence>
<feature type="binding site" evidence="15">
    <location>
        <position position="121"/>
    </location>
    <ligand>
        <name>substrate</name>
    </ligand>
</feature>
<dbReference type="GO" id="GO:0005737">
    <property type="term" value="C:cytoplasm"/>
    <property type="evidence" value="ECO:0007669"/>
    <property type="project" value="UniProtKB-SubCell"/>
</dbReference>
<dbReference type="InterPro" id="IPR008367">
    <property type="entry name" value="Regucalcin"/>
</dbReference>
<evidence type="ECO:0000256" key="11">
    <source>
        <dbReference type="ARBA" id="ARBA00022801"/>
    </source>
</evidence>
<dbReference type="RefSeq" id="XP_019621468.1">
    <property type="nucleotide sequence ID" value="XM_019765909.1"/>
</dbReference>
<evidence type="ECO:0000313" key="20">
    <source>
        <dbReference type="RefSeq" id="XP_019621470.1"/>
    </source>
</evidence>
<accession>A0A6P4YAG6</accession>
<dbReference type="GeneID" id="109467830"/>
<dbReference type="GO" id="GO:0019853">
    <property type="term" value="P:L-ascorbic acid biosynthetic process"/>
    <property type="evidence" value="ECO:0007669"/>
    <property type="project" value="TreeGrafter"/>
</dbReference>
<evidence type="ECO:0000313" key="18">
    <source>
        <dbReference type="RefSeq" id="XP_019621468.1"/>
    </source>
</evidence>
<dbReference type="InterPro" id="IPR011042">
    <property type="entry name" value="6-blade_b-propeller_TolB-like"/>
</dbReference>
<dbReference type="PRINTS" id="PR01791">
    <property type="entry name" value="REGUCALCIN"/>
</dbReference>
<dbReference type="SUPFAM" id="SSF63829">
    <property type="entry name" value="Calcium-dependent phosphotriesterase"/>
    <property type="match status" value="1"/>
</dbReference>
<dbReference type="Proteomes" id="UP000515135">
    <property type="component" value="Unplaced"/>
</dbReference>
<evidence type="ECO:0000256" key="5">
    <source>
        <dbReference type="ARBA" id="ARBA00004496"/>
    </source>
</evidence>
<dbReference type="OrthoDB" id="423498at2759"/>
<evidence type="ECO:0000256" key="14">
    <source>
        <dbReference type="PIRSR" id="PIRSR605511-1"/>
    </source>
</evidence>
<feature type="binding site" evidence="15">
    <location>
        <position position="103"/>
    </location>
    <ligand>
        <name>substrate</name>
    </ligand>
</feature>
<comment type="cofactor">
    <cofactor evidence="3">
        <name>Mn(2+)</name>
        <dbReference type="ChEBI" id="CHEBI:29035"/>
    </cofactor>
</comment>
<dbReference type="EC" id="3.1.1.17" evidence="7"/>
<dbReference type="GO" id="GO:0030234">
    <property type="term" value="F:enzyme regulator activity"/>
    <property type="evidence" value="ECO:0007669"/>
    <property type="project" value="InterPro"/>
</dbReference>
<dbReference type="Pfam" id="PF08450">
    <property type="entry name" value="SGL"/>
    <property type="match status" value="1"/>
</dbReference>
<keyword evidence="17" id="KW-1185">Reference proteome</keyword>
<evidence type="ECO:0000259" key="16">
    <source>
        <dbReference type="Pfam" id="PF08450"/>
    </source>
</evidence>
<evidence type="ECO:0000256" key="8">
    <source>
        <dbReference type="ARBA" id="ARBA00016808"/>
    </source>
</evidence>
<evidence type="ECO:0000313" key="22">
    <source>
        <dbReference type="RefSeq" id="XP_019621473.1"/>
    </source>
</evidence>
<sequence>MSVSVAVMAVEEPGTLLEGPHWDGRTGALLYVDIHEKHVHRWDPVTKHRDTYDTDCMVGAVVPRESGGAVVAAGTKFAFLDFETRQLTTVATVDQDRPLNRFNDGKCDAAGRFWAGTMGHEPVPAKPERKVGSLYCLQTDGNVTKAFNEVDISNGLAWTSDNSTMYYIDSLRFSVDAFDFDMTTGTPSNRRPVVTFKEEVDGIPDGMCIDTEGKLWVAMFNTGQVIQVDPNTGTQLRSVKFPAPRTTSCCFGGPNLDVMYVTSARTGYSAEDIQKYPLSGCLFQVTGLGARGTPGLCYNG</sequence>
<evidence type="ECO:0000256" key="15">
    <source>
        <dbReference type="PIRSR" id="PIRSR605511-2"/>
    </source>
</evidence>
<dbReference type="InterPro" id="IPR013658">
    <property type="entry name" value="SGL"/>
</dbReference>
<evidence type="ECO:0000256" key="12">
    <source>
        <dbReference type="ARBA" id="ARBA00022837"/>
    </source>
</evidence>
<keyword evidence="12" id="KW-0106">Calcium</keyword>
<keyword evidence="10 15" id="KW-0479">Metal-binding</keyword>
<comment type="cofactor">
    <cofactor evidence="4">
        <name>Mg(2+)</name>
        <dbReference type="ChEBI" id="CHEBI:18420"/>
    </cofactor>
</comment>
<dbReference type="GO" id="GO:0004341">
    <property type="term" value="F:gluconolactonase activity"/>
    <property type="evidence" value="ECO:0007669"/>
    <property type="project" value="UniProtKB-EC"/>
</dbReference>
<evidence type="ECO:0000256" key="13">
    <source>
        <dbReference type="ARBA" id="ARBA00032464"/>
    </source>
</evidence>
<feature type="binding site" evidence="15">
    <location>
        <position position="154"/>
    </location>
    <ligand>
        <name>a divalent metal cation</name>
        <dbReference type="ChEBI" id="CHEBI:60240"/>
    </ligand>
</feature>
<reference evidence="18 19" key="1">
    <citation type="submission" date="2025-04" db="UniProtKB">
        <authorList>
            <consortium name="RefSeq"/>
        </authorList>
    </citation>
    <scope>IDENTIFICATION</scope>
    <source>
        <tissue evidence="18 19">Gonad</tissue>
    </source>
</reference>
<keyword evidence="9" id="KW-0963">Cytoplasm</keyword>
<evidence type="ECO:0000256" key="6">
    <source>
        <dbReference type="ARBA" id="ARBA00008853"/>
    </source>
</evidence>
<dbReference type="RefSeq" id="XP_019621469.1">
    <property type="nucleotide sequence ID" value="XM_019765910.1"/>
</dbReference>
<dbReference type="PANTHER" id="PTHR10907:SF47">
    <property type="entry name" value="REGUCALCIN"/>
    <property type="match status" value="1"/>
</dbReference>
<feature type="binding site" evidence="15">
    <location>
        <position position="205"/>
    </location>
    <ligand>
        <name>a divalent metal cation</name>
        <dbReference type="ChEBI" id="CHEBI:60240"/>
    </ligand>
</feature>
<dbReference type="KEGG" id="bbel:109467830"/>
<comment type="cofactor">
    <cofactor evidence="2">
        <name>Ca(2+)</name>
        <dbReference type="ChEBI" id="CHEBI:29108"/>
    </cofactor>
</comment>
<evidence type="ECO:0000256" key="1">
    <source>
        <dbReference type="ARBA" id="ARBA00001589"/>
    </source>
</evidence>
<proteinExistence type="inferred from homology"/>
<evidence type="ECO:0000313" key="17">
    <source>
        <dbReference type="Proteomes" id="UP000515135"/>
    </source>
</evidence>
<comment type="cofactor">
    <cofactor evidence="15">
        <name>Zn(2+)</name>
        <dbReference type="ChEBI" id="CHEBI:29105"/>
    </cofactor>
    <text evidence="15">Binds 1 divalent metal cation per subunit.</text>
</comment>
<comment type="similarity">
    <text evidence="6">Belongs to the SMP-30/CGR1 family.</text>
</comment>
<organism evidence="17 22">
    <name type="scientific">Branchiostoma belcheri</name>
    <name type="common">Amphioxus</name>
    <dbReference type="NCBI Taxonomy" id="7741"/>
    <lineage>
        <taxon>Eukaryota</taxon>
        <taxon>Metazoa</taxon>
        <taxon>Chordata</taxon>
        <taxon>Cephalochordata</taxon>
        <taxon>Leptocardii</taxon>
        <taxon>Amphioxiformes</taxon>
        <taxon>Branchiostomatidae</taxon>
        <taxon>Branchiostoma</taxon>
    </lineage>
</organism>
<dbReference type="RefSeq" id="XP_019621473.1">
    <property type="nucleotide sequence ID" value="XM_019765914.1"/>
</dbReference>
<name>A0A6P4YAG6_BRABE</name>
<dbReference type="PANTHER" id="PTHR10907">
    <property type="entry name" value="REGUCALCIN"/>
    <property type="match status" value="1"/>
</dbReference>
<comment type="subcellular location">
    <subcellularLocation>
        <location evidence="5">Cytoplasm</location>
    </subcellularLocation>
</comment>
<comment type="catalytic activity">
    <reaction evidence="1">
        <text>D-glucono-1,5-lactone + H2O = D-gluconate + H(+)</text>
        <dbReference type="Rhea" id="RHEA:10440"/>
        <dbReference type="ChEBI" id="CHEBI:15377"/>
        <dbReference type="ChEBI" id="CHEBI:15378"/>
        <dbReference type="ChEBI" id="CHEBI:16217"/>
        <dbReference type="ChEBI" id="CHEBI:18391"/>
        <dbReference type="EC" id="3.1.1.17"/>
    </reaction>
</comment>
<evidence type="ECO:0000256" key="10">
    <source>
        <dbReference type="ARBA" id="ARBA00022723"/>
    </source>
</evidence>
<feature type="active site" description="Proton donor/acceptor" evidence="14">
    <location>
        <position position="205"/>
    </location>
</feature>
<dbReference type="Gene3D" id="2.120.10.30">
    <property type="entry name" value="TolB, C-terminal domain"/>
    <property type="match status" value="1"/>
</dbReference>
<dbReference type="FunFam" id="2.120.10.30:FF:000027">
    <property type="entry name" value="Regucalcin homologue"/>
    <property type="match status" value="1"/>
</dbReference>
<keyword evidence="11" id="KW-0378">Hydrolase</keyword>
<feature type="binding site" evidence="15">
    <location>
        <position position="18"/>
    </location>
    <ligand>
        <name>a divalent metal cation</name>
        <dbReference type="ChEBI" id="CHEBI:60240"/>
    </ligand>
</feature>
<evidence type="ECO:0000256" key="7">
    <source>
        <dbReference type="ARBA" id="ARBA00013227"/>
    </source>
</evidence>
<dbReference type="AlphaFoldDB" id="A0A6P4YAG6"/>
<gene>
    <name evidence="18 19 20 21 22" type="primary">LOC109467830</name>
</gene>
<protein>
    <recommendedName>
        <fullName evidence="8">Regucalcin</fullName>
        <ecNumber evidence="7">3.1.1.17</ecNumber>
    </recommendedName>
    <alternativeName>
        <fullName evidence="13">Gluconolactonase</fullName>
    </alternativeName>
</protein>
<feature type="domain" description="SMP-30/Gluconolactonase/LRE-like region" evidence="16">
    <location>
        <begin position="18"/>
        <end position="265"/>
    </location>
</feature>
<feature type="binding site" evidence="15">
    <location>
        <position position="101"/>
    </location>
    <ligand>
        <name>substrate</name>
    </ligand>
</feature>
<keyword evidence="15" id="KW-0862">Zinc</keyword>
<dbReference type="PRINTS" id="PR01790">
    <property type="entry name" value="SMP30FAMILY"/>
</dbReference>
<dbReference type="InterPro" id="IPR005511">
    <property type="entry name" value="SMP-30"/>
</dbReference>
<dbReference type="RefSeq" id="XP_019621470.1">
    <property type="nucleotide sequence ID" value="XM_019765911.1"/>
</dbReference>
<evidence type="ECO:0000256" key="2">
    <source>
        <dbReference type="ARBA" id="ARBA00001913"/>
    </source>
</evidence>
<dbReference type="RefSeq" id="XP_019621472.1">
    <property type="nucleotide sequence ID" value="XM_019765913.1"/>
</dbReference>